<protein>
    <recommendedName>
        <fullName evidence="4">THO complex subunit 1</fullName>
    </recommendedName>
</protein>
<dbReference type="GO" id="GO:0006406">
    <property type="term" value="P:mRNA export from nucleus"/>
    <property type="evidence" value="ECO:0007669"/>
    <property type="project" value="TreeGrafter"/>
</dbReference>
<dbReference type="InterPro" id="IPR021861">
    <property type="entry name" value="THO_THOC1"/>
</dbReference>
<keyword evidence="3" id="KW-1185">Reference proteome</keyword>
<accession>A0A4T0FT80</accession>
<organism evidence="2 3">
    <name type="scientific">Wallemia hederae</name>
    <dbReference type="NCBI Taxonomy" id="1540922"/>
    <lineage>
        <taxon>Eukaryota</taxon>
        <taxon>Fungi</taxon>
        <taxon>Dikarya</taxon>
        <taxon>Basidiomycota</taxon>
        <taxon>Wallemiomycotina</taxon>
        <taxon>Wallemiomycetes</taxon>
        <taxon>Wallemiales</taxon>
        <taxon>Wallemiaceae</taxon>
        <taxon>Wallemia</taxon>
    </lineage>
</organism>
<dbReference type="EMBL" id="SPNW01000009">
    <property type="protein sequence ID" value="TIA91932.1"/>
    <property type="molecule type" value="Genomic_DNA"/>
</dbReference>
<comment type="caution">
    <text evidence="2">The sequence shown here is derived from an EMBL/GenBank/DDBJ whole genome shotgun (WGS) entry which is preliminary data.</text>
</comment>
<evidence type="ECO:0000313" key="3">
    <source>
        <dbReference type="Proteomes" id="UP000310189"/>
    </source>
</evidence>
<sequence>MDDIKASLNALIQKQGGVQNIKDTLSSSNIPLDDHKAAVETAFREQLQSYSVSRYQKSGSGADKYTQSMRSSAPQFTDGKVSDEYHVGLLSRLEILVELLKGELIQPNSVVPIVSDTLDIHTLSSATVIFNFLTDFMASDDSNVVKTTSTRNNLLKTSNELLRRASRTRNSELCGEILLFLTSIMPLTDRSATNFRGDIRESAKTIPDELMNSDEADDGYRNFWRLQAYLTNPMLIYNKTPVKDEGKDEETTHTERFKDLFSYILQLLVEASDKEIKMSGSKSATGGGTKRKLNETEVQSDAYFFPEYLAQPKLFPLQVADPSFRCCVFIQMFIIVQFITSVLPKELLRGPEIQNPQEKIIKSGIQSDQSLCDWAQSRRANILKTLRKVSPHGMDVAAPIAQLMKRERHWVYWKMENCPMIELPSADTALLDKAEESRMANIFKSVNPSPYAWGTEALTESFEEGYVNADDLEDAPRPPDLSFYVKKAKLDSFKANQRKAQLGLAKDEPVPEGDAVLEELKNHKQSLSWRGFRCVAKSSAPVIASLPPGSDVEGLFEAIEKKKQQSQARGGVSKDSSPNTSVDVTQLVGDGQRHEEGDGDGDGDHEEPAKEKEEQEEQKQEEEEEMNIEQHLGQEEADGGVATVETKEEVIEQDGQVLERTEEVASTQVSQPADAEAATQVVEQVHSESTQKMEVEDASNVAGDDQMQT</sequence>
<dbReference type="GO" id="GO:0000445">
    <property type="term" value="C:THO complex part of transcription export complex"/>
    <property type="evidence" value="ECO:0007669"/>
    <property type="project" value="TreeGrafter"/>
</dbReference>
<feature type="compositionally biased region" description="Polar residues" evidence="1">
    <location>
        <begin position="574"/>
        <end position="584"/>
    </location>
</feature>
<proteinExistence type="predicted"/>
<reference evidence="2 3" key="1">
    <citation type="submission" date="2019-03" db="EMBL/GenBank/DDBJ databases">
        <title>Sequencing 23 genomes of Wallemia ichthyophaga.</title>
        <authorList>
            <person name="Gostincar C."/>
        </authorList>
    </citation>
    <scope>NUCLEOTIDE SEQUENCE [LARGE SCALE GENOMIC DNA]</scope>
    <source>
        <strain evidence="2 3">EXF-5753</strain>
    </source>
</reference>
<dbReference type="PANTHER" id="PTHR13265:SF0">
    <property type="entry name" value="HPR1"/>
    <property type="match status" value="1"/>
</dbReference>
<feature type="region of interest" description="Disordered" evidence="1">
    <location>
        <begin position="563"/>
        <end position="709"/>
    </location>
</feature>
<dbReference type="Pfam" id="PF11957">
    <property type="entry name" value="efThoc1"/>
    <property type="match status" value="1"/>
</dbReference>
<evidence type="ECO:0000313" key="2">
    <source>
        <dbReference type="EMBL" id="TIA91932.1"/>
    </source>
</evidence>
<dbReference type="PANTHER" id="PTHR13265">
    <property type="entry name" value="THO COMPLEX SUBUNIT 1"/>
    <property type="match status" value="1"/>
</dbReference>
<feature type="compositionally biased region" description="Acidic residues" evidence="1">
    <location>
        <begin position="614"/>
        <end position="627"/>
    </location>
</feature>
<dbReference type="OrthoDB" id="9402762at2759"/>
<feature type="compositionally biased region" description="Basic and acidic residues" evidence="1">
    <location>
        <begin position="685"/>
        <end position="695"/>
    </location>
</feature>
<gene>
    <name evidence="2" type="ORF">E3P99_00859</name>
</gene>
<dbReference type="Proteomes" id="UP000310189">
    <property type="component" value="Unassembled WGS sequence"/>
</dbReference>
<name>A0A4T0FT80_9BASI</name>
<evidence type="ECO:0008006" key="4">
    <source>
        <dbReference type="Google" id="ProtNLM"/>
    </source>
</evidence>
<dbReference type="AlphaFoldDB" id="A0A4T0FT80"/>
<evidence type="ECO:0000256" key="1">
    <source>
        <dbReference type="SAM" id="MobiDB-lite"/>
    </source>
</evidence>